<accession>A0A7J0DZL4</accession>
<feature type="region of interest" description="Disordered" evidence="1">
    <location>
        <begin position="1"/>
        <end position="29"/>
    </location>
</feature>
<sequence length="71" mass="7726">MKKKIERSVQMKSENPSPPPRYASLRSAAPRSRTRCATLTGDDSDLVVIAVAMSFKVVWKLVLALVPGGRG</sequence>
<organism evidence="2 3">
    <name type="scientific">Actinidia rufa</name>
    <dbReference type="NCBI Taxonomy" id="165716"/>
    <lineage>
        <taxon>Eukaryota</taxon>
        <taxon>Viridiplantae</taxon>
        <taxon>Streptophyta</taxon>
        <taxon>Embryophyta</taxon>
        <taxon>Tracheophyta</taxon>
        <taxon>Spermatophyta</taxon>
        <taxon>Magnoliopsida</taxon>
        <taxon>eudicotyledons</taxon>
        <taxon>Gunneridae</taxon>
        <taxon>Pentapetalae</taxon>
        <taxon>asterids</taxon>
        <taxon>Ericales</taxon>
        <taxon>Actinidiaceae</taxon>
        <taxon>Actinidia</taxon>
    </lineage>
</organism>
<evidence type="ECO:0000313" key="2">
    <source>
        <dbReference type="EMBL" id="GFS45843.1"/>
    </source>
</evidence>
<dbReference type="EMBL" id="BJWL01000455">
    <property type="protein sequence ID" value="GFS45843.1"/>
    <property type="molecule type" value="Genomic_DNA"/>
</dbReference>
<dbReference type="AlphaFoldDB" id="A0A7J0DZL4"/>
<evidence type="ECO:0000256" key="1">
    <source>
        <dbReference type="SAM" id="MobiDB-lite"/>
    </source>
</evidence>
<name>A0A7J0DZL4_9ERIC</name>
<comment type="caution">
    <text evidence="2">The sequence shown here is derived from an EMBL/GenBank/DDBJ whole genome shotgun (WGS) entry which is preliminary data.</text>
</comment>
<protein>
    <submittedName>
        <fullName evidence="2">Uncharacterized protein</fullName>
    </submittedName>
</protein>
<gene>
    <name evidence="2" type="ORF">Acr_00g0098550</name>
</gene>
<dbReference type="Proteomes" id="UP000585474">
    <property type="component" value="Unassembled WGS sequence"/>
</dbReference>
<reference evidence="3" key="1">
    <citation type="submission" date="2019-07" db="EMBL/GenBank/DDBJ databases">
        <title>De Novo Assembly of kiwifruit Actinidia rufa.</title>
        <authorList>
            <person name="Sugita-Konishi S."/>
            <person name="Sato K."/>
            <person name="Mori E."/>
            <person name="Abe Y."/>
            <person name="Kisaki G."/>
            <person name="Hamano K."/>
            <person name="Suezawa K."/>
            <person name="Otani M."/>
            <person name="Fukuda T."/>
            <person name="Manabe T."/>
            <person name="Gomi K."/>
            <person name="Tabuchi M."/>
            <person name="Akimitsu K."/>
            <person name="Kataoka I."/>
        </authorList>
    </citation>
    <scope>NUCLEOTIDE SEQUENCE [LARGE SCALE GENOMIC DNA]</scope>
    <source>
        <strain evidence="3">cv. Fuchu</strain>
    </source>
</reference>
<evidence type="ECO:0000313" key="3">
    <source>
        <dbReference type="Proteomes" id="UP000585474"/>
    </source>
</evidence>
<keyword evidence="3" id="KW-1185">Reference proteome</keyword>
<proteinExistence type="predicted"/>